<keyword evidence="2" id="KW-1185">Reference proteome</keyword>
<comment type="caution">
    <text evidence="1">The sequence shown here is derived from an EMBL/GenBank/DDBJ whole genome shotgun (WGS) entry which is preliminary data.</text>
</comment>
<organism evidence="1 2">
    <name type="scientific">Hymenobacter edaphi</name>
    <dbReference type="NCBI Taxonomy" id="2211146"/>
    <lineage>
        <taxon>Bacteria</taxon>
        <taxon>Pseudomonadati</taxon>
        <taxon>Bacteroidota</taxon>
        <taxon>Cytophagia</taxon>
        <taxon>Cytophagales</taxon>
        <taxon>Hymenobacteraceae</taxon>
        <taxon>Hymenobacter</taxon>
    </lineage>
</organism>
<sequence>MTTTLLIQDETATGAVLHRLALELSQETITARELIEQRVRQEVAAYNQRNDDVFAGLVQPTDSERVLNGYRLKKHHRIDAEKQLYRALEAFQQNGYFILVNDRQVESLDEQIWLGPGATASFVKLTPLVGG</sequence>
<reference evidence="2" key="1">
    <citation type="submission" date="2018-05" db="EMBL/GenBank/DDBJ databases">
        <authorList>
            <person name="Nie L."/>
        </authorList>
    </citation>
    <scope>NUCLEOTIDE SEQUENCE [LARGE SCALE GENOMIC DNA]</scope>
    <source>
        <strain evidence="2">NL</strain>
    </source>
</reference>
<dbReference type="OrthoDB" id="214814at2"/>
<dbReference type="RefSeq" id="WP_111477853.1">
    <property type="nucleotide sequence ID" value="NZ_QHKM01000002.1"/>
</dbReference>
<accession>A0A328BLJ4</accession>
<evidence type="ECO:0000313" key="2">
    <source>
        <dbReference type="Proteomes" id="UP000248553"/>
    </source>
</evidence>
<dbReference type="Proteomes" id="UP000248553">
    <property type="component" value="Unassembled WGS sequence"/>
</dbReference>
<dbReference type="EMBL" id="QHKM01000002">
    <property type="protein sequence ID" value="RAK68240.1"/>
    <property type="molecule type" value="Genomic_DNA"/>
</dbReference>
<gene>
    <name evidence="1" type="ORF">DLM85_09425</name>
</gene>
<name>A0A328BLJ4_9BACT</name>
<dbReference type="AlphaFoldDB" id="A0A328BLJ4"/>
<evidence type="ECO:0000313" key="1">
    <source>
        <dbReference type="EMBL" id="RAK68240.1"/>
    </source>
</evidence>
<proteinExistence type="predicted"/>
<protein>
    <submittedName>
        <fullName evidence="1">Uncharacterized protein</fullName>
    </submittedName>
</protein>